<gene>
    <name evidence="1" type="ORF">FMOSSE_LOCUS11377</name>
</gene>
<accession>A0A9N9H0L9</accession>
<proteinExistence type="predicted"/>
<name>A0A9N9H0L9_FUNMO</name>
<organism evidence="1 2">
    <name type="scientific">Funneliformis mosseae</name>
    <name type="common">Endomycorrhizal fungus</name>
    <name type="synonym">Glomus mosseae</name>
    <dbReference type="NCBI Taxonomy" id="27381"/>
    <lineage>
        <taxon>Eukaryota</taxon>
        <taxon>Fungi</taxon>
        <taxon>Fungi incertae sedis</taxon>
        <taxon>Mucoromycota</taxon>
        <taxon>Glomeromycotina</taxon>
        <taxon>Glomeromycetes</taxon>
        <taxon>Glomerales</taxon>
        <taxon>Glomeraceae</taxon>
        <taxon>Funneliformis</taxon>
    </lineage>
</organism>
<evidence type="ECO:0000313" key="2">
    <source>
        <dbReference type="Proteomes" id="UP000789375"/>
    </source>
</evidence>
<evidence type="ECO:0000313" key="1">
    <source>
        <dbReference type="EMBL" id="CAG8648981.1"/>
    </source>
</evidence>
<protein>
    <submittedName>
        <fullName evidence="1">11043_t:CDS:1</fullName>
    </submittedName>
</protein>
<dbReference type="EMBL" id="CAJVPP010004383">
    <property type="protein sequence ID" value="CAG8648981.1"/>
    <property type="molecule type" value="Genomic_DNA"/>
</dbReference>
<dbReference type="Proteomes" id="UP000789375">
    <property type="component" value="Unassembled WGS sequence"/>
</dbReference>
<sequence length="82" mass="9418">MTELSKSNTFKSSLAEKAYTIEEEPRESVFMPLNKVKCVKKRSGNKKELENFVKLFKSDMSKMFDIFDPNFSGSLINASLEK</sequence>
<reference evidence="1" key="1">
    <citation type="submission" date="2021-06" db="EMBL/GenBank/DDBJ databases">
        <authorList>
            <person name="Kallberg Y."/>
            <person name="Tangrot J."/>
            <person name="Rosling A."/>
        </authorList>
    </citation>
    <scope>NUCLEOTIDE SEQUENCE</scope>
    <source>
        <strain evidence="1">87-6 pot B 2015</strain>
    </source>
</reference>
<comment type="caution">
    <text evidence="1">The sequence shown here is derived from an EMBL/GenBank/DDBJ whole genome shotgun (WGS) entry which is preliminary data.</text>
</comment>
<keyword evidence="2" id="KW-1185">Reference proteome</keyword>
<dbReference type="AlphaFoldDB" id="A0A9N9H0L9"/>